<protein>
    <submittedName>
        <fullName evidence="1">Uncharacterized protein</fullName>
    </submittedName>
</protein>
<keyword evidence="2" id="KW-1185">Reference proteome</keyword>
<organism evidence="1 2">
    <name type="scientific">Lepraria neglecta</name>
    <dbReference type="NCBI Taxonomy" id="209136"/>
    <lineage>
        <taxon>Eukaryota</taxon>
        <taxon>Fungi</taxon>
        <taxon>Dikarya</taxon>
        <taxon>Ascomycota</taxon>
        <taxon>Pezizomycotina</taxon>
        <taxon>Lecanoromycetes</taxon>
        <taxon>OSLEUM clade</taxon>
        <taxon>Lecanoromycetidae</taxon>
        <taxon>Lecanorales</taxon>
        <taxon>Lecanorineae</taxon>
        <taxon>Stereocaulaceae</taxon>
        <taxon>Lepraria</taxon>
    </lineage>
</organism>
<accession>A0AAD9ZCM2</accession>
<evidence type="ECO:0000313" key="1">
    <source>
        <dbReference type="EMBL" id="KAK3175226.1"/>
    </source>
</evidence>
<reference evidence="1" key="1">
    <citation type="submission" date="2022-11" db="EMBL/GenBank/DDBJ databases">
        <title>Chromosomal genome sequence assembly and mating type (MAT) locus characterization of the leprose asexual lichenized fungus Lepraria neglecta (Nyl.) Erichsen.</title>
        <authorList>
            <person name="Allen J.L."/>
            <person name="Pfeffer B."/>
        </authorList>
    </citation>
    <scope>NUCLEOTIDE SEQUENCE</scope>
    <source>
        <strain evidence="1">Allen 5258</strain>
    </source>
</reference>
<dbReference type="Proteomes" id="UP001276659">
    <property type="component" value="Unassembled WGS sequence"/>
</dbReference>
<dbReference type="AlphaFoldDB" id="A0AAD9ZCM2"/>
<gene>
    <name evidence="1" type="ORF">OEA41_002473</name>
</gene>
<evidence type="ECO:0000313" key="2">
    <source>
        <dbReference type="Proteomes" id="UP001276659"/>
    </source>
</evidence>
<dbReference type="EMBL" id="JASNWA010000006">
    <property type="protein sequence ID" value="KAK3175226.1"/>
    <property type="molecule type" value="Genomic_DNA"/>
</dbReference>
<proteinExistence type="predicted"/>
<name>A0AAD9ZCM2_9LECA</name>
<sequence>MSTFIYNIFAMAQIMDRRLLRLGGRYQPEKDSSYDWKVLSGPGSLGIGISERQLPPTPIPLLQWDPALVSGTRTSPAIYNHADSTGARRDGLIDYLTGFLGNENPSRADDDFWSEW</sequence>
<comment type="caution">
    <text evidence="1">The sequence shown here is derived from an EMBL/GenBank/DDBJ whole genome shotgun (WGS) entry which is preliminary data.</text>
</comment>